<evidence type="ECO:0000313" key="2">
    <source>
        <dbReference type="Proteomes" id="UP000829817"/>
    </source>
</evidence>
<keyword evidence="2" id="KW-1185">Reference proteome</keyword>
<sequence length="176" mass="18547">MKDEIKSTTGVIAALVGATGDNGAALNAQISGVIGQNAVENNDSGDFSGRFAGDRAQFRNAQQLYPNSPEKANQYLAGQQTGEAIGAGQGVQDIIDGVKNLPASTWNSIKDNGQLQVDSYGITPLYLYNPTQQGSATAKAIVVDIKDWNAAYNYAVINDPYLAGQMRGMMNVGLLS</sequence>
<evidence type="ECO:0000313" key="1">
    <source>
        <dbReference type="EMBL" id="UOO82747.1"/>
    </source>
</evidence>
<gene>
    <name evidence="1" type="ORF">LVJ83_04595</name>
</gene>
<dbReference type="EMBL" id="CP091508">
    <property type="protein sequence ID" value="UOO82747.1"/>
    <property type="molecule type" value="Genomic_DNA"/>
</dbReference>
<dbReference type="Proteomes" id="UP000829817">
    <property type="component" value="Chromosome"/>
</dbReference>
<accession>A0ABY4DVU4</accession>
<protein>
    <recommendedName>
        <fullName evidence="3">Toxin CdiA</fullName>
    </recommendedName>
</protein>
<organism evidence="1 2">
    <name type="scientific">Uruburuella testudinis</name>
    <dbReference type="NCBI Taxonomy" id="1282863"/>
    <lineage>
        <taxon>Bacteria</taxon>
        <taxon>Pseudomonadati</taxon>
        <taxon>Pseudomonadota</taxon>
        <taxon>Betaproteobacteria</taxon>
        <taxon>Neisseriales</taxon>
        <taxon>Neisseriaceae</taxon>
        <taxon>Uruburuella</taxon>
    </lineage>
</organism>
<name>A0ABY4DVU4_9NEIS</name>
<proteinExistence type="predicted"/>
<reference evidence="1 2" key="1">
    <citation type="journal article" date="2022" name="Res Sq">
        <title>Evolution of multicellular longitudinally dividing oral cavity symbionts (Neisseriaceae).</title>
        <authorList>
            <person name="Nyongesa S."/>
            <person name="Weber P."/>
            <person name="Bernet E."/>
            <person name="Pullido F."/>
            <person name="Nieckarz M."/>
            <person name="Delaby M."/>
            <person name="Nieves C."/>
            <person name="Viehboeck T."/>
            <person name="Krause N."/>
            <person name="Rivera-Millot A."/>
            <person name="Nakamura A."/>
            <person name="Vischer N."/>
            <person name="VanNieuwenhze M."/>
            <person name="Brun Y."/>
            <person name="Cava F."/>
            <person name="Bulgheresi S."/>
            <person name="Veyrier F."/>
        </authorList>
    </citation>
    <scope>NUCLEOTIDE SEQUENCE [LARGE SCALE GENOMIC DNA]</scope>
    <source>
        <strain evidence="1 2">CCUG 63373m</strain>
    </source>
</reference>
<evidence type="ECO:0008006" key="3">
    <source>
        <dbReference type="Google" id="ProtNLM"/>
    </source>
</evidence>
<dbReference type="RefSeq" id="WP_244786765.1">
    <property type="nucleotide sequence ID" value="NZ_CP091508.1"/>
</dbReference>